<organism evidence="1 2">
    <name type="scientific">Cetraspora pellucida</name>
    <dbReference type="NCBI Taxonomy" id="1433469"/>
    <lineage>
        <taxon>Eukaryota</taxon>
        <taxon>Fungi</taxon>
        <taxon>Fungi incertae sedis</taxon>
        <taxon>Mucoromycota</taxon>
        <taxon>Glomeromycotina</taxon>
        <taxon>Glomeromycetes</taxon>
        <taxon>Diversisporales</taxon>
        <taxon>Gigasporaceae</taxon>
        <taxon>Cetraspora</taxon>
    </lineage>
</organism>
<keyword evidence="2" id="KW-1185">Reference proteome</keyword>
<sequence length="67" mass="7688">MIDNPHQFTSARCIRKLSKAFKCCGISVKIDRTKNDLVFNYDILGKNVVNLNKENIEELNSKDIDSE</sequence>
<name>A0ACA9N0N7_9GLOM</name>
<accession>A0ACA9N0N7</accession>
<evidence type="ECO:0000313" key="2">
    <source>
        <dbReference type="Proteomes" id="UP000789366"/>
    </source>
</evidence>
<comment type="caution">
    <text evidence="1">The sequence shown here is derived from an EMBL/GenBank/DDBJ whole genome shotgun (WGS) entry which is preliminary data.</text>
</comment>
<dbReference type="Proteomes" id="UP000789366">
    <property type="component" value="Unassembled WGS sequence"/>
</dbReference>
<reference evidence="1" key="1">
    <citation type="submission" date="2021-06" db="EMBL/GenBank/DDBJ databases">
        <authorList>
            <person name="Kallberg Y."/>
            <person name="Tangrot J."/>
            <person name="Rosling A."/>
        </authorList>
    </citation>
    <scope>NUCLEOTIDE SEQUENCE</scope>
    <source>
        <strain evidence="1">28 12/20/2015</strain>
    </source>
</reference>
<protein>
    <submittedName>
        <fullName evidence="1">12858_t:CDS:1</fullName>
    </submittedName>
</protein>
<gene>
    <name evidence="1" type="ORF">SPELUC_LOCUS8069</name>
</gene>
<proteinExistence type="predicted"/>
<evidence type="ECO:0000313" key="1">
    <source>
        <dbReference type="EMBL" id="CAG8626515.1"/>
    </source>
</evidence>
<feature type="non-terminal residue" evidence="1">
    <location>
        <position position="67"/>
    </location>
</feature>
<dbReference type="EMBL" id="CAJVPW010011507">
    <property type="protein sequence ID" value="CAG8626515.1"/>
    <property type="molecule type" value="Genomic_DNA"/>
</dbReference>